<feature type="transmembrane region" description="Helical" evidence="2">
    <location>
        <begin position="40"/>
        <end position="60"/>
    </location>
</feature>
<proteinExistence type="predicted"/>
<keyword evidence="2" id="KW-0812">Transmembrane</keyword>
<keyword evidence="2" id="KW-0472">Membrane</keyword>
<feature type="transmembrane region" description="Helical" evidence="2">
    <location>
        <begin position="12"/>
        <end position="34"/>
    </location>
</feature>
<evidence type="ECO:0000256" key="2">
    <source>
        <dbReference type="SAM" id="Phobius"/>
    </source>
</evidence>
<accession>A0ABQ3WA62</accession>
<feature type="region of interest" description="Disordered" evidence="1">
    <location>
        <begin position="64"/>
        <end position="83"/>
    </location>
</feature>
<dbReference type="RefSeq" id="WP_204293369.1">
    <property type="nucleotide sequence ID" value="NZ_BAAAGQ010000008.1"/>
</dbReference>
<feature type="transmembrane region" description="Helical" evidence="2">
    <location>
        <begin position="92"/>
        <end position="114"/>
    </location>
</feature>
<protein>
    <recommendedName>
        <fullName evidence="4">Serine/threonine protein kinase</fullName>
    </recommendedName>
</protein>
<feature type="compositionally biased region" description="Low complexity" evidence="1">
    <location>
        <begin position="131"/>
        <end position="141"/>
    </location>
</feature>
<evidence type="ECO:0008006" key="4">
    <source>
        <dbReference type="Google" id="ProtNLM"/>
    </source>
</evidence>
<feature type="compositionally biased region" description="Low complexity" evidence="1">
    <location>
        <begin position="172"/>
        <end position="190"/>
    </location>
</feature>
<evidence type="ECO:0000313" key="3">
    <source>
        <dbReference type="EMBL" id="GID42745.1"/>
    </source>
</evidence>
<name>A0ABQ3WA62_9ACTN</name>
<organism evidence="3">
    <name type="scientific">Actinoplanes campanulatus</name>
    <dbReference type="NCBI Taxonomy" id="113559"/>
    <lineage>
        <taxon>Bacteria</taxon>
        <taxon>Bacillati</taxon>
        <taxon>Actinomycetota</taxon>
        <taxon>Actinomycetes</taxon>
        <taxon>Micromonosporales</taxon>
        <taxon>Micromonosporaceae</taxon>
        <taxon>Actinoplanes</taxon>
    </lineage>
</organism>
<reference evidence="3" key="1">
    <citation type="submission" date="2021-01" db="EMBL/GenBank/DDBJ databases">
        <title>Whole genome shotgun sequence of Actinoplanes capillaceus NBRC 16408.</title>
        <authorList>
            <person name="Komaki H."/>
            <person name="Tamura T."/>
        </authorList>
    </citation>
    <scope>NUCLEOTIDE SEQUENCE [LARGE SCALE GENOMIC DNA]</scope>
    <source>
        <strain evidence="3">NBRC 16408</strain>
    </source>
</reference>
<feature type="region of interest" description="Disordered" evidence="1">
    <location>
        <begin position="120"/>
        <end position="207"/>
    </location>
</feature>
<evidence type="ECO:0000256" key="1">
    <source>
        <dbReference type="SAM" id="MobiDB-lite"/>
    </source>
</evidence>
<sequence length="332" mass="34298">MRATRPSDSQRILVGRVVAGGTVTGLGVYLYAVGPERADQLGSAISAVVALAALMAPYALNRKERPVSTDEQQPAPHGHTVGRDYTVDRGTVVAIVAIMAIIAATVAAAVYFLAPKPETATTRADPAQRGPVPSAASSEPTSPAPSPSVSPSPSPSPPTVTVKQTSTESRPLHAPAPLLTTTRAKTTRVAAPPPPTPHATEAAAPTGRTISINGDRLVDFDQWPPVITPAGSPESRPGTADVQVGPDNLYPHNGAENWFRDSGTCADTHAAHGSKNELVLKAKLAGRPGGTVTVCLRTTGGTYHVLRISTDQADGGGNPYHFTIESDDSSPS</sequence>
<dbReference type="EMBL" id="BOMF01000001">
    <property type="protein sequence ID" value="GID42745.1"/>
    <property type="molecule type" value="Genomic_DNA"/>
</dbReference>
<keyword evidence="2" id="KW-1133">Transmembrane helix</keyword>
<gene>
    <name evidence="3" type="ORF">Aca07nite_00200</name>
</gene>
<comment type="caution">
    <text evidence="3">The sequence shown here is derived from an EMBL/GenBank/DDBJ whole genome shotgun (WGS) entry which is preliminary data.</text>
</comment>
<feature type="compositionally biased region" description="Pro residues" evidence="1">
    <location>
        <begin position="142"/>
        <end position="158"/>
    </location>
</feature>